<name>X0VEM1_9ZZZZ</name>
<comment type="caution">
    <text evidence="1">The sequence shown here is derived from an EMBL/GenBank/DDBJ whole genome shotgun (WGS) entry which is preliminary data.</text>
</comment>
<accession>X0VEM1</accession>
<dbReference type="AlphaFoldDB" id="X0VEM1"/>
<reference evidence="1" key="1">
    <citation type="journal article" date="2014" name="Front. Microbiol.">
        <title>High frequency of phylogenetically diverse reductive dehalogenase-homologous genes in deep subseafloor sedimentary metagenomes.</title>
        <authorList>
            <person name="Kawai M."/>
            <person name="Futagami T."/>
            <person name="Toyoda A."/>
            <person name="Takaki Y."/>
            <person name="Nishi S."/>
            <person name="Hori S."/>
            <person name="Arai W."/>
            <person name="Tsubouchi T."/>
            <person name="Morono Y."/>
            <person name="Uchiyama I."/>
            <person name="Ito T."/>
            <person name="Fujiyama A."/>
            <person name="Inagaki F."/>
            <person name="Takami H."/>
        </authorList>
    </citation>
    <scope>NUCLEOTIDE SEQUENCE</scope>
    <source>
        <strain evidence="1">Expedition CK06-06</strain>
    </source>
</reference>
<gene>
    <name evidence="1" type="ORF">S01H1_20179</name>
</gene>
<evidence type="ECO:0000313" key="1">
    <source>
        <dbReference type="EMBL" id="GAF98950.1"/>
    </source>
</evidence>
<sequence>MSYKQQIIEWDVPLSDVQVGVLVGYEVEFSPKSYFHPILYKITTYEEITAVLQGTFFYSLDDGDTWIDFPRGEQGQAFSSAYKMRLVINVAEASYIFAEKAGTIYRVRPDGSEILEQYTIDSFTTSAFEVDTL</sequence>
<organism evidence="1">
    <name type="scientific">marine sediment metagenome</name>
    <dbReference type="NCBI Taxonomy" id="412755"/>
    <lineage>
        <taxon>unclassified sequences</taxon>
        <taxon>metagenomes</taxon>
        <taxon>ecological metagenomes</taxon>
    </lineage>
</organism>
<proteinExistence type="predicted"/>
<feature type="non-terminal residue" evidence="1">
    <location>
        <position position="133"/>
    </location>
</feature>
<dbReference type="EMBL" id="BARS01011003">
    <property type="protein sequence ID" value="GAF98950.1"/>
    <property type="molecule type" value="Genomic_DNA"/>
</dbReference>
<protein>
    <submittedName>
        <fullName evidence="1">Uncharacterized protein</fullName>
    </submittedName>
</protein>